<feature type="domain" description="VTT" evidence="7">
    <location>
        <begin position="30"/>
        <end position="160"/>
    </location>
</feature>
<dbReference type="PANTHER" id="PTHR42709:SF6">
    <property type="entry name" value="UNDECAPRENYL PHOSPHATE TRANSPORTER A"/>
    <property type="match status" value="1"/>
</dbReference>
<reference evidence="9" key="1">
    <citation type="journal article" date="2019" name="Int. J. Syst. Evol. Microbiol.">
        <title>The Global Catalogue of Microorganisms (GCM) 10K type strain sequencing project: providing services to taxonomists for standard genome sequencing and annotation.</title>
        <authorList>
            <consortium name="The Broad Institute Genomics Platform"/>
            <consortium name="The Broad Institute Genome Sequencing Center for Infectious Disease"/>
            <person name="Wu L."/>
            <person name="Ma J."/>
        </authorList>
    </citation>
    <scope>NUCLEOTIDE SEQUENCE [LARGE SCALE GENOMIC DNA]</scope>
    <source>
        <strain evidence="9">JCM 17927</strain>
    </source>
</reference>
<evidence type="ECO:0000256" key="1">
    <source>
        <dbReference type="ARBA" id="ARBA00004651"/>
    </source>
</evidence>
<dbReference type="RefSeq" id="WP_345250069.1">
    <property type="nucleotide sequence ID" value="NZ_BAABHD010000084.1"/>
</dbReference>
<evidence type="ECO:0000256" key="4">
    <source>
        <dbReference type="ARBA" id="ARBA00022989"/>
    </source>
</evidence>
<feature type="transmembrane region" description="Helical" evidence="6">
    <location>
        <begin position="175"/>
        <end position="193"/>
    </location>
</feature>
<dbReference type="Proteomes" id="UP001501175">
    <property type="component" value="Unassembled WGS sequence"/>
</dbReference>
<proteinExistence type="predicted"/>
<evidence type="ECO:0000256" key="6">
    <source>
        <dbReference type="SAM" id="Phobius"/>
    </source>
</evidence>
<gene>
    <name evidence="8" type="ORF">GCM10023189_59220</name>
</gene>
<organism evidence="8 9">
    <name type="scientific">Nibrella saemangeumensis</name>
    <dbReference type="NCBI Taxonomy" id="1084526"/>
    <lineage>
        <taxon>Bacteria</taxon>
        <taxon>Pseudomonadati</taxon>
        <taxon>Bacteroidota</taxon>
        <taxon>Cytophagia</taxon>
        <taxon>Cytophagales</taxon>
        <taxon>Spirosomataceae</taxon>
        <taxon>Nibrella</taxon>
    </lineage>
</organism>
<comment type="subcellular location">
    <subcellularLocation>
        <location evidence="1">Cell membrane</location>
        <topology evidence="1">Multi-pass membrane protein</topology>
    </subcellularLocation>
</comment>
<evidence type="ECO:0000313" key="9">
    <source>
        <dbReference type="Proteomes" id="UP001501175"/>
    </source>
</evidence>
<keyword evidence="2" id="KW-1003">Cell membrane</keyword>
<evidence type="ECO:0000259" key="7">
    <source>
        <dbReference type="Pfam" id="PF09335"/>
    </source>
</evidence>
<evidence type="ECO:0000256" key="3">
    <source>
        <dbReference type="ARBA" id="ARBA00022692"/>
    </source>
</evidence>
<dbReference type="PANTHER" id="PTHR42709">
    <property type="entry name" value="ALKALINE PHOSPHATASE LIKE PROTEIN"/>
    <property type="match status" value="1"/>
</dbReference>
<keyword evidence="3 6" id="KW-0812">Transmembrane</keyword>
<keyword evidence="9" id="KW-1185">Reference proteome</keyword>
<dbReference type="Pfam" id="PF09335">
    <property type="entry name" value="VTT_dom"/>
    <property type="match status" value="1"/>
</dbReference>
<keyword evidence="4 6" id="KW-1133">Transmembrane helix</keyword>
<comment type="caution">
    <text evidence="8">The sequence shown here is derived from an EMBL/GenBank/DDBJ whole genome shotgun (WGS) entry which is preliminary data.</text>
</comment>
<evidence type="ECO:0000313" key="8">
    <source>
        <dbReference type="EMBL" id="GAA4470512.1"/>
    </source>
</evidence>
<evidence type="ECO:0000256" key="2">
    <source>
        <dbReference type="ARBA" id="ARBA00022475"/>
    </source>
</evidence>
<dbReference type="InterPro" id="IPR032816">
    <property type="entry name" value="VTT_dom"/>
</dbReference>
<protein>
    <submittedName>
        <fullName evidence="8">DedA family protein</fullName>
    </submittedName>
</protein>
<dbReference type="EMBL" id="BAABHD010000084">
    <property type="protein sequence ID" value="GAA4470512.1"/>
    <property type="molecule type" value="Genomic_DNA"/>
</dbReference>
<feature type="transmembrane region" description="Helical" evidence="6">
    <location>
        <begin position="12"/>
        <end position="30"/>
    </location>
</feature>
<evidence type="ECO:0000256" key="5">
    <source>
        <dbReference type="ARBA" id="ARBA00023136"/>
    </source>
</evidence>
<keyword evidence="5 6" id="KW-0472">Membrane</keyword>
<sequence>MAKWVISIISSTGSWGIALLMFLENVFPPIPSEVIMPLAGYMVTNGELSFISIVIAGTVGSVLGALPLYYAGRRMGEHRLNEWADRHGCWLTISRNDIESASRWFDRHGGVAVFFCRLLPGIRSLISIPAGIKQMNMASFLAFTAVGSAIWTAVLAFLGYWLGSSFQKVDEYLNPISWVIFGGLAILYIVRVIKQRRQGAAKQNA</sequence>
<accession>A0ABP8NSZ1</accession>
<dbReference type="InterPro" id="IPR051311">
    <property type="entry name" value="DedA_domain"/>
</dbReference>
<feature type="transmembrane region" description="Helical" evidence="6">
    <location>
        <begin position="50"/>
        <end position="71"/>
    </location>
</feature>
<feature type="transmembrane region" description="Helical" evidence="6">
    <location>
        <begin position="140"/>
        <end position="163"/>
    </location>
</feature>
<name>A0ABP8NSZ1_9BACT</name>